<name>A0A8J4T5Y8_CLAMG</name>
<accession>A0A8J4T5Y8</accession>
<sequence length="52" mass="6127">MEVEGRNMQMNQDSCESNEHKELKMICVKEEEPDEDEYLFCLYLTKAHSDGV</sequence>
<dbReference type="EMBL" id="QNUK01000745">
    <property type="protein sequence ID" value="KAF5889961.1"/>
    <property type="molecule type" value="Genomic_DNA"/>
</dbReference>
<evidence type="ECO:0000313" key="2">
    <source>
        <dbReference type="Proteomes" id="UP000727407"/>
    </source>
</evidence>
<comment type="caution">
    <text evidence="1">The sequence shown here is derived from an EMBL/GenBank/DDBJ whole genome shotgun (WGS) entry which is preliminary data.</text>
</comment>
<organism evidence="1 2">
    <name type="scientific">Clarias magur</name>
    <name type="common">Asian catfish</name>
    <name type="synonym">Macropteronotus magur</name>
    <dbReference type="NCBI Taxonomy" id="1594786"/>
    <lineage>
        <taxon>Eukaryota</taxon>
        <taxon>Metazoa</taxon>
        <taxon>Chordata</taxon>
        <taxon>Craniata</taxon>
        <taxon>Vertebrata</taxon>
        <taxon>Euteleostomi</taxon>
        <taxon>Actinopterygii</taxon>
        <taxon>Neopterygii</taxon>
        <taxon>Teleostei</taxon>
        <taxon>Ostariophysi</taxon>
        <taxon>Siluriformes</taxon>
        <taxon>Clariidae</taxon>
        <taxon>Clarias</taxon>
    </lineage>
</organism>
<dbReference type="Proteomes" id="UP000727407">
    <property type="component" value="Unassembled WGS sequence"/>
</dbReference>
<dbReference type="OrthoDB" id="10599441at2759"/>
<dbReference type="AlphaFoldDB" id="A0A8J4T5Y8"/>
<evidence type="ECO:0000313" key="1">
    <source>
        <dbReference type="EMBL" id="KAF5889961.1"/>
    </source>
</evidence>
<gene>
    <name evidence="1" type="ORF">DAT39_020347</name>
</gene>
<keyword evidence="2" id="KW-1185">Reference proteome</keyword>
<reference evidence="1" key="1">
    <citation type="submission" date="2020-07" db="EMBL/GenBank/DDBJ databases">
        <title>Clarias magur genome sequencing, assembly and annotation.</title>
        <authorList>
            <person name="Kushwaha B."/>
            <person name="Kumar R."/>
            <person name="Das P."/>
            <person name="Joshi C.G."/>
            <person name="Kumar D."/>
            <person name="Nagpure N.S."/>
            <person name="Pandey M."/>
            <person name="Agarwal S."/>
            <person name="Srivastava S."/>
            <person name="Singh M."/>
            <person name="Sahoo L."/>
            <person name="Jayasankar P."/>
            <person name="Meher P.K."/>
            <person name="Koringa P.G."/>
            <person name="Iquebal M.A."/>
            <person name="Das S.P."/>
            <person name="Bit A."/>
            <person name="Patnaik S."/>
            <person name="Patel N."/>
            <person name="Shah T.M."/>
            <person name="Hinsu A."/>
            <person name="Jena J.K."/>
        </authorList>
    </citation>
    <scope>NUCLEOTIDE SEQUENCE</scope>
    <source>
        <strain evidence="1">CIFAMagur01</strain>
        <tissue evidence="1">Testis</tissue>
    </source>
</reference>
<proteinExistence type="predicted"/>
<protein>
    <submittedName>
        <fullName evidence="1">Histone-lysine N-methyltransferase PRDM9-like</fullName>
    </submittedName>
</protein>